<protein>
    <recommendedName>
        <fullName evidence="1">IrrE N-terminal-like domain-containing protein</fullName>
    </recommendedName>
</protein>
<sequence>MNIRRGFKTEAKSLALELRTELGLGPYVPFDPYALAAEYGISVVALSELDCAERAHFLKRDGSALSGALIPDGTSVIILDNDAQMVVRRRTTMSHELAHVVLEHAFGLSLADERKCGLGGAQEEEADWLAGELLVPYGAALRLARAGATDEIVAQRMDVSLAVARWRMNGSGARKVAARARSRWASTRR</sequence>
<evidence type="ECO:0000259" key="1">
    <source>
        <dbReference type="Pfam" id="PF06114"/>
    </source>
</evidence>
<dbReference type="EMBL" id="CP014209">
    <property type="protein sequence ID" value="ANC29701.1"/>
    <property type="molecule type" value="Genomic_DNA"/>
</dbReference>
<accession>A0A168E7S4</accession>
<dbReference type="PATRIC" id="fig|1300344.3.peg.103"/>
<dbReference type="KEGG" id="ido:I598_0108"/>
<dbReference type="Gene3D" id="1.10.10.2910">
    <property type="match status" value="1"/>
</dbReference>
<dbReference type="Pfam" id="PF06114">
    <property type="entry name" value="Peptidase_M78"/>
    <property type="match status" value="1"/>
</dbReference>
<dbReference type="Proteomes" id="UP000076794">
    <property type="component" value="Chromosome"/>
</dbReference>
<keyword evidence="3" id="KW-1185">Reference proteome</keyword>
<name>A0A168E7S4_9MICO</name>
<dbReference type="AlphaFoldDB" id="A0A168E7S4"/>
<dbReference type="InterPro" id="IPR010359">
    <property type="entry name" value="IrrE_HExxH"/>
</dbReference>
<dbReference type="PANTHER" id="PTHR43236:SF2">
    <property type="entry name" value="BLL0069 PROTEIN"/>
    <property type="match status" value="1"/>
</dbReference>
<dbReference type="PANTHER" id="PTHR43236">
    <property type="entry name" value="ANTITOXIN HIGA1"/>
    <property type="match status" value="1"/>
</dbReference>
<feature type="domain" description="IrrE N-terminal-like" evidence="1">
    <location>
        <begin position="65"/>
        <end position="168"/>
    </location>
</feature>
<dbReference type="STRING" id="1300344.I598_0108"/>
<evidence type="ECO:0000313" key="3">
    <source>
        <dbReference type="Proteomes" id="UP000076794"/>
    </source>
</evidence>
<evidence type="ECO:0000313" key="2">
    <source>
        <dbReference type="EMBL" id="ANC29701.1"/>
    </source>
</evidence>
<proteinExistence type="predicted"/>
<dbReference type="RefSeq" id="WP_068200277.1">
    <property type="nucleotide sequence ID" value="NZ_CP014209.1"/>
</dbReference>
<organism evidence="2 3">
    <name type="scientific">Isoptericola dokdonensis DS-3</name>
    <dbReference type="NCBI Taxonomy" id="1300344"/>
    <lineage>
        <taxon>Bacteria</taxon>
        <taxon>Bacillati</taxon>
        <taxon>Actinomycetota</taxon>
        <taxon>Actinomycetes</taxon>
        <taxon>Micrococcales</taxon>
        <taxon>Promicromonosporaceae</taxon>
        <taxon>Isoptericola</taxon>
    </lineage>
</organism>
<gene>
    <name evidence="2" type="ORF">I598_0108</name>
</gene>
<dbReference type="InterPro" id="IPR052345">
    <property type="entry name" value="Rad_response_metalloprotease"/>
</dbReference>
<reference evidence="2 3" key="1">
    <citation type="submission" date="2016-01" db="EMBL/GenBank/DDBJ databases">
        <title>Complete genome sequence of a soil Actinobacterium, Isoptericola dokdonensis DS-3.</title>
        <authorList>
            <person name="Kwon S.-K."/>
            <person name="Kim J.F."/>
        </authorList>
    </citation>
    <scope>NUCLEOTIDE SEQUENCE [LARGE SCALE GENOMIC DNA]</scope>
    <source>
        <strain evidence="2 3">DS-3</strain>
    </source>
</reference>